<accession>A0AAV4LJ50</accession>
<comment type="caution">
    <text evidence="1">The sequence shown here is derived from an EMBL/GenBank/DDBJ whole genome shotgun (WGS) entry which is preliminary data.</text>
</comment>
<gene>
    <name evidence="1" type="ORF">DNHGIG_32170</name>
</gene>
<organism evidence="1 2">
    <name type="scientific">Collibacillus ludicampi</name>
    <dbReference type="NCBI Taxonomy" id="2771369"/>
    <lineage>
        <taxon>Bacteria</taxon>
        <taxon>Bacillati</taxon>
        <taxon>Bacillota</taxon>
        <taxon>Bacilli</taxon>
        <taxon>Bacillales</taxon>
        <taxon>Alicyclobacillaceae</taxon>
        <taxon>Collibacillus</taxon>
    </lineage>
</organism>
<protein>
    <submittedName>
        <fullName evidence="1">Uncharacterized protein</fullName>
    </submittedName>
</protein>
<sequence>MRMEISFFKFVCLDIDEKQFSPVERGIPFFQSDWKERVEPYVVQSQPIQDYPRFGFGNVNGLVATMRTSFCACAEHIVGLLQSQNTVYGIIGEL</sequence>
<dbReference type="EMBL" id="BOQE01000001">
    <property type="protein sequence ID" value="GIM47668.1"/>
    <property type="molecule type" value="Genomic_DNA"/>
</dbReference>
<evidence type="ECO:0000313" key="1">
    <source>
        <dbReference type="EMBL" id="GIM47668.1"/>
    </source>
</evidence>
<proteinExistence type="predicted"/>
<dbReference type="AlphaFoldDB" id="A0AAV4LJ50"/>
<reference evidence="1" key="1">
    <citation type="journal article" date="2023" name="Int. J. Syst. Evol. Microbiol.">
        <title>Collibacillus ludicampi gen. nov., sp. nov., a new soil bacterium of the family Alicyclobacillaceae.</title>
        <authorList>
            <person name="Jojima T."/>
            <person name="Ioku Y."/>
            <person name="Fukuta Y."/>
            <person name="Shirasaka N."/>
            <person name="Matsumura Y."/>
            <person name="Mori M."/>
        </authorList>
    </citation>
    <scope>NUCLEOTIDE SEQUENCE</scope>
    <source>
        <strain evidence="1">TP075</strain>
    </source>
</reference>
<evidence type="ECO:0000313" key="2">
    <source>
        <dbReference type="Proteomes" id="UP001057291"/>
    </source>
</evidence>
<name>A0AAV4LJ50_9BACL</name>
<dbReference type="Proteomes" id="UP001057291">
    <property type="component" value="Unassembled WGS sequence"/>
</dbReference>
<keyword evidence="2" id="KW-1185">Reference proteome</keyword>